<feature type="signal peptide" evidence="6">
    <location>
        <begin position="1"/>
        <end position="27"/>
    </location>
</feature>
<keyword evidence="5" id="KW-0998">Cell outer membrane</keyword>
<evidence type="ECO:0000256" key="5">
    <source>
        <dbReference type="ARBA" id="ARBA00023237"/>
    </source>
</evidence>
<evidence type="ECO:0000313" key="7">
    <source>
        <dbReference type="EMBL" id="GBC63639.1"/>
    </source>
</evidence>
<name>A0A401G316_9BACT</name>
<dbReference type="GO" id="GO:0009279">
    <property type="term" value="C:cell outer membrane"/>
    <property type="evidence" value="ECO:0007669"/>
    <property type="project" value="UniProtKB-SubCell"/>
</dbReference>
<comment type="subcellular location">
    <subcellularLocation>
        <location evidence="1">Cell outer membrane</location>
    </subcellularLocation>
</comment>
<dbReference type="PANTHER" id="PTHR38776:SF1">
    <property type="entry name" value="MLTA-INTERACTING PROTEIN-RELATED"/>
    <property type="match status" value="1"/>
</dbReference>
<feature type="chain" id="PRO_5018967594" evidence="6">
    <location>
        <begin position="28"/>
        <end position="260"/>
    </location>
</feature>
<dbReference type="RefSeq" id="WP_166405254.1">
    <property type="nucleotide sequence ID" value="NZ_BEXT01000001.1"/>
</dbReference>
<dbReference type="InterPro" id="IPR010583">
    <property type="entry name" value="MipA"/>
</dbReference>
<evidence type="ECO:0000313" key="8">
    <source>
        <dbReference type="Proteomes" id="UP000288096"/>
    </source>
</evidence>
<comment type="similarity">
    <text evidence="2">Belongs to the MipA/OmpV family.</text>
</comment>
<evidence type="ECO:0000256" key="4">
    <source>
        <dbReference type="ARBA" id="ARBA00023136"/>
    </source>
</evidence>
<dbReference type="EMBL" id="BEXT01000001">
    <property type="protein sequence ID" value="GBC63639.1"/>
    <property type="molecule type" value="Genomic_DNA"/>
</dbReference>
<proteinExistence type="inferred from homology"/>
<dbReference type="Pfam" id="PF06629">
    <property type="entry name" value="MipA"/>
    <property type="match status" value="1"/>
</dbReference>
<evidence type="ECO:0000256" key="2">
    <source>
        <dbReference type="ARBA" id="ARBA00005722"/>
    </source>
</evidence>
<reference evidence="8" key="2">
    <citation type="submission" date="2019-01" db="EMBL/GenBank/DDBJ databases">
        <title>Genome sequence of Desulfonema ishimotonii strain Tokyo 01.</title>
        <authorList>
            <person name="Fukui M."/>
        </authorList>
    </citation>
    <scope>NUCLEOTIDE SEQUENCE [LARGE SCALE GENOMIC DNA]</scope>
    <source>
        <strain evidence="8">Tokyo 01</strain>
    </source>
</reference>
<dbReference type="SUPFAM" id="SSF56925">
    <property type="entry name" value="OMPA-like"/>
    <property type="match status" value="1"/>
</dbReference>
<keyword evidence="4" id="KW-0472">Membrane</keyword>
<accession>A0A401G316</accession>
<gene>
    <name evidence="7" type="ORF">DENIS_4637</name>
</gene>
<protein>
    <submittedName>
        <fullName evidence="7">MipA/OmpV family protein</fullName>
    </submittedName>
</protein>
<keyword evidence="3 6" id="KW-0732">Signal</keyword>
<dbReference type="PANTHER" id="PTHR38776">
    <property type="entry name" value="MLTA-INTERACTING PROTEIN-RELATED"/>
    <property type="match status" value="1"/>
</dbReference>
<dbReference type="InterPro" id="IPR011250">
    <property type="entry name" value="OMP/PagP_B-barrel"/>
</dbReference>
<sequence length="260" mass="28696">MKGSFRVMTLGAGLCLLFLMTGGPAAAQGIKKASVGVGVAAIPDYEGSEDYEAIPVPILGIEWHSGRFVRLAGPGLRWNVLASNIWRFGPSLGYTWERDDVDNKKVDRMRKVDSAVEGGAFIGYENEDFYITFDFLRDISDEHDGYTMTLNGEWKLPVNDQLRFFLGASAIYADDSYMETYFGVDADNASRSGLKEYDAEAGVKNVGIHLSAMYTPWENWGLNFGVGYKRLLGDAKDSPLVDDEGSANQFFGMFGVAYSF</sequence>
<reference evidence="8" key="1">
    <citation type="submission" date="2017-11" db="EMBL/GenBank/DDBJ databases">
        <authorList>
            <person name="Watanabe M."/>
            <person name="Kojima H."/>
        </authorList>
    </citation>
    <scope>NUCLEOTIDE SEQUENCE [LARGE SCALE GENOMIC DNA]</scope>
    <source>
        <strain evidence="8">Tokyo 01</strain>
    </source>
</reference>
<evidence type="ECO:0000256" key="6">
    <source>
        <dbReference type="SAM" id="SignalP"/>
    </source>
</evidence>
<dbReference type="Proteomes" id="UP000288096">
    <property type="component" value="Unassembled WGS sequence"/>
</dbReference>
<organism evidence="7 8">
    <name type="scientific">Desulfonema ishimotonii</name>
    <dbReference type="NCBI Taxonomy" id="45657"/>
    <lineage>
        <taxon>Bacteria</taxon>
        <taxon>Pseudomonadati</taxon>
        <taxon>Thermodesulfobacteriota</taxon>
        <taxon>Desulfobacteria</taxon>
        <taxon>Desulfobacterales</taxon>
        <taxon>Desulfococcaceae</taxon>
        <taxon>Desulfonema</taxon>
    </lineage>
</organism>
<comment type="caution">
    <text evidence="7">The sequence shown here is derived from an EMBL/GenBank/DDBJ whole genome shotgun (WGS) entry which is preliminary data.</text>
</comment>
<keyword evidence="8" id="KW-1185">Reference proteome</keyword>
<dbReference type="AlphaFoldDB" id="A0A401G316"/>
<evidence type="ECO:0000256" key="1">
    <source>
        <dbReference type="ARBA" id="ARBA00004442"/>
    </source>
</evidence>
<evidence type="ECO:0000256" key="3">
    <source>
        <dbReference type="ARBA" id="ARBA00022729"/>
    </source>
</evidence>